<gene>
    <name evidence="1" type="ORF">EI71_01230</name>
</gene>
<dbReference type="EMBL" id="QXEV01000013">
    <property type="protein sequence ID" value="RIA75662.1"/>
    <property type="molecule type" value="Genomic_DNA"/>
</dbReference>
<evidence type="ECO:0000313" key="2">
    <source>
        <dbReference type="Proteomes" id="UP000266506"/>
    </source>
</evidence>
<dbReference type="AlphaFoldDB" id="A0A397RR75"/>
<evidence type="ECO:0000313" key="1">
    <source>
        <dbReference type="EMBL" id="RIA75662.1"/>
    </source>
</evidence>
<proteinExistence type="predicted"/>
<dbReference type="Proteomes" id="UP000266506">
    <property type="component" value="Unassembled WGS sequence"/>
</dbReference>
<dbReference type="InParanoid" id="A0A397RR75"/>
<keyword evidence="2" id="KW-1185">Reference proteome</keyword>
<organism evidence="1 2">
    <name type="scientific">Anaeroplasma bactoclasticum</name>
    <dbReference type="NCBI Taxonomy" id="2088"/>
    <lineage>
        <taxon>Bacteria</taxon>
        <taxon>Bacillati</taxon>
        <taxon>Mycoplasmatota</taxon>
        <taxon>Mollicutes</taxon>
        <taxon>Anaeroplasmatales</taxon>
        <taxon>Anaeroplasmataceae</taxon>
        <taxon>Anaeroplasma</taxon>
    </lineage>
</organism>
<accession>A0A397RR75</accession>
<comment type="caution">
    <text evidence="1">The sequence shown here is derived from an EMBL/GenBank/DDBJ whole genome shotgun (WGS) entry which is preliminary data.</text>
</comment>
<name>A0A397RR75_9MOLU</name>
<reference evidence="1 2" key="1">
    <citation type="submission" date="2018-08" db="EMBL/GenBank/DDBJ databases">
        <title>Genomic Encyclopedia of Archaeal and Bacterial Type Strains, Phase II (KMG-II): from individual species to whole genera.</title>
        <authorList>
            <person name="Goeker M."/>
        </authorList>
    </citation>
    <scope>NUCLEOTIDE SEQUENCE [LARGE SCALE GENOMIC DNA]</scope>
    <source>
        <strain evidence="1 2">ATCC 27112</strain>
    </source>
</reference>
<sequence>METNEFQKKIIQEFVQRGFNIQILKDDTNMIYMNNPVGMTVEIYPERYLVFNAKYKSIFEEDKTESGQKRIWKKKRYDKNGNLTHSESSNGEWDDYFYDKEDQLVKHMSSTGRWEEYSYTSFGAQSYYTNSSGFWERCEYDDKNRLIHKYTSDFHWRYIFPDMGIDIDGIKNKYTKIRVNKESYRLNKSRYNNYHVLLTTGLMTEELAKKTFSKLEFYIYENLTDVLRMEEKAEINRQKAILEQKKKERRKRGLWDEF</sequence>
<evidence type="ECO:0008006" key="3">
    <source>
        <dbReference type="Google" id="ProtNLM"/>
    </source>
</evidence>
<dbReference type="Gene3D" id="2.180.10.10">
    <property type="entry name" value="RHS repeat-associated core"/>
    <property type="match status" value="1"/>
</dbReference>
<protein>
    <recommendedName>
        <fullName evidence="3">YD repeat-containing protein</fullName>
    </recommendedName>
</protein>
<dbReference type="RefSeq" id="WP_119016361.1">
    <property type="nucleotide sequence ID" value="NZ_QXEV01000013.1"/>
</dbReference>